<dbReference type="EMBL" id="GBXM01038017">
    <property type="protein sequence ID" value="JAH70560.1"/>
    <property type="molecule type" value="Transcribed_RNA"/>
</dbReference>
<accession>A0A0E9UZD8</accession>
<organism evidence="1">
    <name type="scientific">Anguilla anguilla</name>
    <name type="common">European freshwater eel</name>
    <name type="synonym">Muraena anguilla</name>
    <dbReference type="NCBI Taxonomy" id="7936"/>
    <lineage>
        <taxon>Eukaryota</taxon>
        <taxon>Metazoa</taxon>
        <taxon>Chordata</taxon>
        <taxon>Craniata</taxon>
        <taxon>Vertebrata</taxon>
        <taxon>Euteleostomi</taxon>
        <taxon>Actinopterygii</taxon>
        <taxon>Neopterygii</taxon>
        <taxon>Teleostei</taxon>
        <taxon>Anguilliformes</taxon>
        <taxon>Anguillidae</taxon>
        <taxon>Anguilla</taxon>
    </lineage>
</organism>
<protein>
    <submittedName>
        <fullName evidence="1">Uncharacterized protein</fullName>
    </submittedName>
</protein>
<evidence type="ECO:0000313" key="1">
    <source>
        <dbReference type="EMBL" id="JAH70560.1"/>
    </source>
</evidence>
<proteinExistence type="predicted"/>
<reference evidence="1" key="1">
    <citation type="submission" date="2014-11" db="EMBL/GenBank/DDBJ databases">
        <authorList>
            <person name="Amaro Gonzalez C."/>
        </authorList>
    </citation>
    <scope>NUCLEOTIDE SEQUENCE</scope>
</reference>
<reference evidence="1" key="2">
    <citation type="journal article" date="2015" name="Fish Shellfish Immunol.">
        <title>Early steps in the European eel (Anguilla anguilla)-Vibrio vulnificus interaction in the gills: Role of the RtxA13 toxin.</title>
        <authorList>
            <person name="Callol A."/>
            <person name="Pajuelo D."/>
            <person name="Ebbesson L."/>
            <person name="Teles M."/>
            <person name="MacKenzie S."/>
            <person name="Amaro C."/>
        </authorList>
    </citation>
    <scope>NUCLEOTIDE SEQUENCE</scope>
</reference>
<sequence length="15" mass="1719">MFSFNLECCKISALL</sequence>
<name>A0A0E9UZD8_ANGAN</name>